<dbReference type="Gene3D" id="3.30.450.370">
    <property type="match status" value="1"/>
</dbReference>
<name>A0A1Y5F773_9BACT</name>
<dbReference type="EMBL" id="MAAO01000016">
    <property type="protein sequence ID" value="OUR93110.1"/>
    <property type="molecule type" value="Genomic_DNA"/>
</dbReference>
<dbReference type="SUPFAM" id="SSF52540">
    <property type="entry name" value="P-loop containing nucleoside triphosphate hydrolases"/>
    <property type="match status" value="2"/>
</dbReference>
<evidence type="ECO:0000259" key="3">
    <source>
        <dbReference type="Pfam" id="PF00437"/>
    </source>
</evidence>
<dbReference type="CDD" id="cd01130">
    <property type="entry name" value="VirB11-like_ATPase"/>
    <property type="match status" value="1"/>
</dbReference>
<dbReference type="Pfam" id="PF00437">
    <property type="entry name" value="T2SSE"/>
    <property type="match status" value="1"/>
</dbReference>
<dbReference type="PANTHER" id="PTHR30486">
    <property type="entry name" value="TWITCHING MOTILITY PROTEIN PILT"/>
    <property type="match status" value="1"/>
</dbReference>
<evidence type="ECO:0000256" key="2">
    <source>
        <dbReference type="SAM" id="MobiDB-lite"/>
    </source>
</evidence>
<evidence type="ECO:0000313" key="6">
    <source>
        <dbReference type="Proteomes" id="UP000196531"/>
    </source>
</evidence>
<dbReference type="Proteomes" id="UP000196531">
    <property type="component" value="Unassembled WGS sequence"/>
</dbReference>
<dbReference type="AlphaFoldDB" id="A0A1Y5F773"/>
<dbReference type="PANTHER" id="PTHR30486:SF15">
    <property type="entry name" value="TYPE II_IV SECRETION SYSTEM ATPASE"/>
    <property type="match status" value="1"/>
</dbReference>
<dbReference type="Pfam" id="PF01656">
    <property type="entry name" value="CbiA"/>
    <property type="match status" value="1"/>
</dbReference>
<reference evidence="6" key="1">
    <citation type="journal article" date="2017" name="Proc. Natl. Acad. Sci. U.S.A.">
        <title>Simulation of Deepwater Horizon oil plume reveals substrate specialization within a complex community of hydrocarbon-degraders.</title>
        <authorList>
            <person name="Hu P."/>
            <person name="Dubinsky E.A."/>
            <person name="Probst A.J."/>
            <person name="Wang J."/>
            <person name="Sieber C.M.K."/>
            <person name="Tom L.M."/>
            <person name="Gardinali P."/>
            <person name="Banfield J.F."/>
            <person name="Atlas R.M."/>
            <person name="Andersen G.L."/>
        </authorList>
    </citation>
    <scope>NUCLEOTIDE SEQUENCE [LARGE SCALE GENOMIC DNA]</scope>
</reference>
<evidence type="ECO:0000256" key="1">
    <source>
        <dbReference type="ARBA" id="ARBA00006611"/>
    </source>
</evidence>
<evidence type="ECO:0000313" key="5">
    <source>
        <dbReference type="EMBL" id="OUR93110.1"/>
    </source>
</evidence>
<dbReference type="Gene3D" id="3.40.50.300">
    <property type="entry name" value="P-loop containing nucleotide triphosphate hydrolases"/>
    <property type="match status" value="2"/>
</dbReference>
<evidence type="ECO:0000259" key="4">
    <source>
        <dbReference type="Pfam" id="PF01656"/>
    </source>
</evidence>
<proteinExistence type="inferred from homology"/>
<dbReference type="InterPro" id="IPR001482">
    <property type="entry name" value="T2SS/T4SS_dom"/>
</dbReference>
<feature type="region of interest" description="Disordered" evidence="2">
    <location>
        <begin position="695"/>
        <end position="742"/>
    </location>
</feature>
<dbReference type="InterPro" id="IPR050921">
    <property type="entry name" value="T4SS_GSP_E_ATPase"/>
</dbReference>
<accession>A0A1Y5F773</accession>
<comment type="caution">
    <text evidence="5">The sequence shown here is derived from an EMBL/GenBank/DDBJ whole genome shotgun (WGS) entry which is preliminary data.</text>
</comment>
<dbReference type="GO" id="GO:0016887">
    <property type="term" value="F:ATP hydrolysis activity"/>
    <property type="evidence" value="ECO:0007669"/>
    <property type="project" value="InterPro"/>
</dbReference>
<dbReference type="InterPro" id="IPR002586">
    <property type="entry name" value="CobQ/CobB/MinD/ParA_Nub-bd_dom"/>
</dbReference>
<comment type="similarity">
    <text evidence="1">Belongs to the GSP E family.</text>
</comment>
<protein>
    <recommendedName>
        <fullName evidence="7">Pilus assembly protein TadA</fullName>
    </recommendedName>
</protein>
<feature type="domain" description="CobQ/CobB/MinD/ParA nucleotide binding" evidence="4">
    <location>
        <begin position="6"/>
        <end position="210"/>
    </location>
</feature>
<gene>
    <name evidence="5" type="ORF">A9Q84_21650</name>
</gene>
<sequence length="742" mass="81220">MAGYIITIIGGKGGQGKSQVAANLAFAYAAESRGKVLLLDFDKKASGDQNFITGLKSRKTVKDLSEFAGAIDPRSIMQFVTPHPSGVNYIGMPTDPTASEGINAEGLGKTLKSITNIFPLTIIDAGCELNDLAIKALEFSTLIFMVVTPDILALNQTKRLYSDLVTMMFPKDMLQVILNQHQKGHPVTPEVVGKSLGKAVFATVPKDDQTCVMALNQKKPALVIAKKSNFAKGITECARKIIQKNILKSLAKLNTPKDVGVKSDADGADEKKSKNAWTDLKSRIHKALVDEMDLKNSDDNDPKAAIIMREQTKKMVVELLSKEDTKSIFSTREDMNRIVKEILDEALGLGPLEDLLADKDCSEIMVVSPDKIFYEKNGKVIKSDVTFTNDRQVLNVIERIVAPIGRRIDEKTPYVDARLHDGSRVHAIIPPSAIDGCCITIRKFPEEVLTYKHYINWNTMTQNMADFLRIAVEGHRNIVVSGGTGSGKTSLINILGSFIPSNERIITCEDSAELNFPQDHVVRLETRPPSLEGDGEIDIRCLVKQTLRMRPDRIVVGECRGGETLDMLQAMGTGHDGSMTTVHSNNPRECIGRLETLVQYAGAGISAKAIREMIANSVHLIIQQKRLDDGSRKMTHISEIAGIQGEIITLQDIFLFNQRDIDKNGKIVGEFQATGFIPKFIEILEKRGYNVPRGLFSNSTPEDTGGQSGSGGAPPAPSGNSKPKGKPTRPPGNRPAKKRPTK</sequence>
<dbReference type="InterPro" id="IPR027417">
    <property type="entry name" value="P-loop_NTPase"/>
</dbReference>
<organism evidence="5 6">
    <name type="scientific">Halobacteriovorax marinus</name>
    <dbReference type="NCBI Taxonomy" id="97084"/>
    <lineage>
        <taxon>Bacteria</taxon>
        <taxon>Pseudomonadati</taxon>
        <taxon>Bdellovibrionota</taxon>
        <taxon>Bacteriovoracia</taxon>
        <taxon>Bacteriovoracales</taxon>
        <taxon>Halobacteriovoraceae</taxon>
        <taxon>Halobacteriovorax</taxon>
    </lineage>
</organism>
<feature type="domain" description="Bacterial type II secretion system protein E" evidence="3">
    <location>
        <begin position="347"/>
        <end position="625"/>
    </location>
</feature>
<evidence type="ECO:0008006" key="7">
    <source>
        <dbReference type="Google" id="ProtNLM"/>
    </source>
</evidence>